<reference evidence="2 4" key="3">
    <citation type="journal article" date="2002" name="Genome Biol.">
        <title>Annotation of the Drosophila melanogaster euchromatic genome: a systematic review.</title>
        <authorList>
            <person name="Misra S."/>
            <person name="Crosby M.A."/>
            <person name="Mungall C.J."/>
            <person name="Matthews B.B."/>
            <person name="Campbell K.S."/>
            <person name="Hradecky P."/>
            <person name="Huang Y."/>
            <person name="Kaminker J.S."/>
            <person name="Millburn G.H."/>
            <person name="Prochnik S.E."/>
            <person name="Smith C.D."/>
            <person name="Tupy J.L."/>
            <person name="Whitfied E.J."/>
            <person name="Bayraktaroglu L."/>
            <person name="Berman B.P."/>
            <person name="Bettencourt B.R."/>
            <person name="Celniker S.E."/>
            <person name="de Grey A.D."/>
            <person name="Drysdale R.A."/>
            <person name="Harris N.L."/>
            <person name="Richter J."/>
            <person name="Russo S."/>
            <person name="Schroeder A.J."/>
            <person name="Shu S.Q."/>
            <person name="Stapleton M."/>
            <person name="Yamada C."/>
            <person name="Ashburner M."/>
            <person name="Gelbart W.M."/>
            <person name="Rubin G.M."/>
            <person name="Lewis S.E."/>
        </authorList>
    </citation>
    <scope>GENOME REANNOTATION</scope>
    <source>
        <strain evidence="4">Berkeley</strain>
    </source>
</reference>
<dbReference type="UCSC" id="CG11362-RA">
    <property type="organism name" value="d. melanogaster"/>
</dbReference>
<reference evidence="2 4" key="11">
    <citation type="journal article" date="2015" name="Genome Res.">
        <title>The Release 6 reference sequence of the Drosophila melanogaster genome.</title>
        <authorList>
            <person name="Hoskins R.A."/>
            <person name="Carlson J.W."/>
            <person name="Wan K.H."/>
            <person name="Park S."/>
            <person name="Mendez I."/>
            <person name="Galle S.E."/>
            <person name="Booth B.W."/>
            <person name="Pfeiffer B.D."/>
            <person name="George R.A."/>
            <person name="Svirskas R."/>
            <person name="Krzywinski M."/>
            <person name="Schein J."/>
            <person name="Accardo M.C."/>
            <person name="Damia E."/>
            <person name="Messina G."/>
            <person name="Mendez-Lago M."/>
            <person name="de Pablos B."/>
            <person name="Demakova O.V."/>
            <person name="Andreyeva E.N."/>
            <person name="Boldyreva L.V."/>
            <person name="Marra M."/>
            <person name="Carvalho A.B."/>
            <person name="Dimitri P."/>
            <person name="Villasante A."/>
            <person name="Zhimulev I.F."/>
            <person name="Rubin G.M."/>
            <person name="Karpen G.H."/>
            <person name="Celniker S.E."/>
        </authorList>
    </citation>
    <scope>NUCLEOTIDE SEQUENCE [LARGE SCALE GENOMIC DNA]</scope>
    <source>
        <strain evidence="4">Berkeley</strain>
    </source>
</reference>
<evidence type="ECO:0000256" key="1">
    <source>
        <dbReference type="SAM" id="SignalP"/>
    </source>
</evidence>
<reference evidence="2 4" key="7">
    <citation type="journal article" date="2007" name="Science">
        <title>The Release 5.1 annotation of Drosophila melanogaster heterochromatin.</title>
        <authorList>
            <person name="Smith C.D."/>
            <person name="Shu S."/>
            <person name="Mungall C.J."/>
            <person name="Karpen G.H."/>
        </authorList>
    </citation>
    <scope>NUCLEOTIDE SEQUENCE [LARGE SCALE GENOMIC DNA]</scope>
    <source>
        <strain evidence="4">Berkeley</strain>
    </source>
</reference>
<dbReference type="EMBL" id="AE013599">
    <property type="protein sequence ID" value="AAF46857.1"/>
    <property type="molecule type" value="Genomic_DNA"/>
</dbReference>
<dbReference type="PaxDb" id="7227-FBpp0071747"/>
<reference evidence="2 4" key="4">
    <citation type="journal article" date="2002" name="Genome Biol.">
        <title>The transposable elements of the Drosophila melanogaster euchromatin: a genomics perspective.</title>
        <authorList>
            <person name="Kaminker J.S."/>
            <person name="Bergman C.M."/>
            <person name="Kronmiller B."/>
            <person name="Carlson J."/>
            <person name="Svirskas R."/>
            <person name="Patel S."/>
            <person name="Frise E."/>
            <person name="Wheeler D.A."/>
            <person name="Lewis S.E."/>
            <person name="Rubin G.M."/>
            <person name="Ashburner M."/>
            <person name="Celniker S.E."/>
        </authorList>
    </citation>
    <scope>NUCLEOTIDE SEQUENCE [LARGE SCALE GENOMIC DNA]</scope>
    <source>
        <strain evidence="4">Berkeley</strain>
    </source>
</reference>
<dbReference type="VEuPathDB" id="VectorBase:FBgn0034737"/>
<sequence length="111" mass="12781">MNSIVIFILHFFLGITLGTAIPNEISVKMAVPNNSVTMKTEEFLLQNENIPFGLQSIPHYLKHLITNVDRDIPGKRKPKITQYFKLSPEMDNLQMMRFLIETFGRFIGLIT</sequence>
<dbReference type="HOGENOM" id="CLU_2017563_0_0_1"/>
<reference evidence="2 4" key="1">
    <citation type="journal article" date="2000" name="Science">
        <title>The genome sequence of Drosophila melanogaster.</title>
        <authorList>
            <person name="Adams M.D."/>
            <person name="Celniker S.E."/>
            <person name="Holt R.A."/>
            <person name="Evans C.A."/>
            <person name="Gocayne J.D."/>
            <person name="Amanatides P.G."/>
            <person name="Scherer S.E."/>
            <person name="Li P.W."/>
            <person name="Hoskins R.A."/>
            <person name="Galle R.F."/>
            <person name="George R.A."/>
            <person name="Lewis S.E."/>
            <person name="Richards S."/>
            <person name="Ashburner M."/>
            <person name="Henderson S.N."/>
            <person name="Sutton G.G."/>
            <person name="Wortman J.R."/>
            <person name="Yandell M.D."/>
            <person name="Zhang Q."/>
            <person name="Chen L.X."/>
            <person name="Brandon R.C."/>
            <person name="Rogers Y.H."/>
            <person name="Blazej R.G."/>
            <person name="Champe M."/>
            <person name="Pfeiffer B.D."/>
            <person name="Wan K.H."/>
            <person name="Doyle C."/>
            <person name="Baxter E.G."/>
            <person name="Helt G."/>
            <person name="Nelson C.R."/>
            <person name="Gabor G.L."/>
            <person name="Abril J.F."/>
            <person name="Agbayani A."/>
            <person name="An H.J."/>
            <person name="Andrews-Pfannkoch C."/>
            <person name="Baldwin D."/>
            <person name="Ballew R.M."/>
            <person name="Basu A."/>
            <person name="Baxendale J."/>
            <person name="Bayraktaroglu L."/>
            <person name="Beasley E.M."/>
            <person name="Beeson K.Y."/>
            <person name="Benos P.V."/>
            <person name="Berman B.P."/>
            <person name="Bhandari D."/>
            <person name="Bolshakov S."/>
            <person name="Borkova D."/>
            <person name="Botchan M.R."/>
            <person name="Bouck J."/>
            <person name="Brokstein P."/>
            <person name="Brottier P."/>
            <person name="Burtis K.C."/>
            <person name="Busam D.A."/>
            <person name="Butler H."/>
            <person name="Cadieu E."/>
            <person name="Center A."/>
            <person name="Chandra I."/>
            <person name="Cherry J.M."/>
            <person name="Cawley S."/>
            <person name="Dahlke C."/>
            <person name="Davenport L.B."/>
            <person name="Davies P."/>
            <person name="de Pablos B."/>
            <person name="Delcher A."/>
            <person name="Deng Z."/>
            <person name="Mays A.D."/>
            <person name="Dew I."/>
            <person name="Dietz S.M."/>
            <person name="Dodson K."/>
            <person name="Doup L.E."/>
            <person name="Downes M."/>
            <person name="Dugan-Rocha S."/>
            <person name="Dunkov B.C."/>
            <person name="Dunn P."/>
            <person name="Durbin K.J."/>
            <person name="Evangelista C.C."/>
            <person name="Ferraz C."/>
            <person name="Ferriera S."/>
            <person name="Fleischmann W."/>
            <person name="Fosler C."/>
            <person name="Gabrielian A.E."/>
            <person name="Garg N.S."/>
            <person name="Gelbart W.M."/>
            <person name="Glasser K."/>
            <person name="Glodek A."/>
            <person name="Gong F."/>
            <person name="Gorrell J.H."/>
            <person name="Gu Z."/>
            <person name="Guan P."/>
            <person name="Harris M."/>
            <person name="Harris N.L."/>
            <person name="Harvey D."/>
            <person name="Heiman T.J."/>
            <person name="Hernandez J.R."/>
            <person name="Houck J."/>
            <person name="Hostin D."/>
            <person name="Houston K.A."/>
            <person name="Howland T.J."/>
            <person name="Wei M.H."/>
            <person name="Ibegwam C."/>
            <person name="Jalali M."/>
            <person name="Kalush F."/>
            <person name="Karpen G.H."/>
            <person name="Ke Z."/>
            <person name="Kennison J.A."/>
            <person name="Ketchum K.A."/>
            <person name="Kimmel B.E."/>
            <person name="Kodira C.D."/>
            <person name="Kraft C."/>
            <person name="Kravitz S."/>
            <person name="Kulp D."/>
            <person name="Lai Z."/>
            <person name="Lasko P."/>
            <person name="Lei Y."/>
            <person name="Levitsky A.A."/>
            <person name="Li J."/>
            <person name="Li Z."/>
            <person name="Liang Y."/>
            <person name="Lin X."/>
            <person name="Liu X."/>
            <person name="Mattei B."/>
            <person name="McIntosh T.C."/>
            <person name="McLeod M.P."/>
            <person name="McPherson D."/>
            <person name="Merkulov G."/>
            <person name="Milshina N.V."/>
            <person name="Mobarry C."/>
            <person name="Morris J."/>
            <person name="Moshrefi A."/>
            <person name="Mount S.M."/>
            <person name="Moy M."/>
            <person name="Murphy B."/>
            <person name="Murphy L."/>
            <person name="Muzny D.M."/>
            <person name="Nelson D.L."/>
            <person name="Nelson D.R."/>
            <person name="Nelson K.A."/>
            <person name="Nixon K."/>
            <person name="Nusskern D.R."/>
            <person name="Pacleb J.M."/>
            <person name="Palazzolo M."/>
            <person name="Pittman G.S."/>
            <person name="Pan S."/>
            <person name="Pollard J."/>
            <person name="Puri V."/>
            <person name="Reese M.G."/>
            <person name="Reinert K."/>
            <person name="Remington K."/>
            <person name="Saunders R.D."/>
            <person name="Scheeler F."/>
            <person name="Shen H."/>
            <person name="Shue B.C."/>
            <person name="Siden-Kiamos I."/>
            <person name="Simpson M."/>
            <person name="Skupski M.P."/>
            <person name="Smith T."/>
            <person name="Spier E."/>
            <person name="Spradling A.C."/>
            <person name="Stapleton M."/>
            <person name="Strong R."/>
            <person name="Sun E."/>
            <person name="Svirskas R."/>
            <person name="Tector C."/>
            <person name="Turner R."/>
            <person name="Venter E."/>
            <person name="Wang A.H."/>
            <person name="Wang X."/>
            <person name="Wang Z.Y."/>
            <person name="Wassarman D.A."/>
            <person name="Weinstock G.M."/>
            <person name="Weissenbach J."/>
            <person name="Williams S.M."/>
            <person name="WoodageT"/>
            <person name="Worley K.C."/>
            <person name="Wu D."/>
            <person name="Yang S."/>
            <person name="Yao Q.A."/>
            <person name="Ye J."/>
            <person name="Yeh R.F."/>
            <person name="Zaveri J.S."/>
            <person name="Zhan M."/>
            <person name="Zhang G."/>
            <person name="Zhao Q."/>
            <person name="Zheng L."/>
            <person name="Zheng X.H."/>
            <person name="Zhong F.N."/>
            <person name="Zhong W."/>
            <person name="Zhou X."/>
            <person name="Zhu S."/>
            <person name="Zhu X."/>
            <person name="Smith H.O."/>
            <person name="Gibbs R.A."/>
            <person name="Myers E.W."/>
            <person name="Rubin G.M."/>
            <person name="Venter J.C."/>
        </authorList>
    </citation>
    <scope>NUCLEOTIDE SEQUENCE [LARGE SCALE GENOMIC DNA]</scope>
    <source>
        <strain evidence="4">Berkeley</strain>
    </source>
</reference>
<organism evidence="2 4">
    <name type="scientific">Drosophila melanogaster</name>
    <name type="common">Fruit fly</name>
    <dbReference type="NCBI Taxonomy" id="7227"/>
    <lineage>
        <taxon>Eukaryota</taxon>
        <taxon>Metazoa</taxon>
        <taxon>Ecdysozoa</taxon>
        <taxon>Arthropoda</taxon>
        <taxon>Hexapoda</taxon>
        <taxon>Insecta</taxon>
        <taxon>Pterygota</taxon>
        <taxon>Neoptera</taxon>
        <taxon>Endopterygota</taxon>
        <taxon>Diptera</taxon>
        <taxon>Brachycera</taxon>
        <taxon>Muscomorpha</taxon>
        <taxon>Ephydroidea</taxon>
        <taxon>Drosophilidae</taxon>
        <taxon>Drosophila</taxon>
        <taxon>Sophophora</taxon>
    </lineage>
</organism>
<feature type="signal peptide" evidence="1">
    <location>
        <begin position="1"/>
        <end position="20"/>
    </location>
</feature>
<evidence type="ECO:0000313" key="2">
    <source>
        <dbReference type="EMBL" id="AAF46857.1"/>
    </source>
</evidence>
<dbReference type="PhylomeDB" id="Q9W242"/>
<protein>
    <recommendedName>
        <fullName evidence="5">Seminal fluid protein</fullName>
    </recommendedName>
</protein>
<reference evidence="2 4" key="10">
    <citation type="journal article" date="2015" name="G3 (Bethesda)">
        <title>Gene Model Annotations for Drosophila melanogaster: The Rule-Benders.</title>
        <authorList>
            <consortium name="FlyBase Consortium"/>
            <person name="Crosby M.A."/>
            <person name="Gramates L.S."/>
            <person name="Dos Santos G."/>
            <person name="Matthews B.B."/>
            <person name="St Pierre S.E."/>
            <person name="Zhou P."/>
            <person name="Schroeder A.J."/>
            <person name="Falls K."/>
            <person name="Emmert D.B."/>
            <person name="Russo S.M."/>
            <person name="Gelbart W.M."/>
            <person name="null"/>
        </authorList>
    </citation>
    <scope>NUCLEOTIDE SEQUENCE [LARGE SCALE GENOMIC DNA]</scope>
    <source>
        <strain evidence="4">Berkeley</strain>
    </source>
</reference>
<reference evidence="2 4" key="9">
    <citation type="journal article" date="2015" name="G3 (Bethesda)">
        <title>Gene Model Annotations for Drosophila melanogaster: Impact of High-Throughput Data.</title>
        <authorList>
            <consortium name="FlyBase Consortium"/>
            <person name="Matthews B.B."/>
            <person name="Dos Santos G."/>
            <person name="Crosby M.A."/>
            <person name="Emmert D.B."/>
            <person name="St Pierre S.E."/>
            <person name="Gramates L.S."/>
            <person name="Zhou P."/>
            <person name="Schroeder A.J."/>
            <person name="Falls K."/>
            <person name="Strelets V."/>
            <person name="Russo S.M."/>
            <person name="Gelbart W.M."/>
            <person name="null"/>
        </authorList>
    </citation>
    <scope>NUCLEOTIDE SEQUENCE [LARGE SCALE GENOMIC DNA]</scope>
    <source>
        <strain evidence="4">Berkeley</strain>
    </source>
</reference>
<dbReference type="InParanoid" id="Q9W242"/>
<dbReference type="OMA" id="PFPNDLC"/>
<feature type="chain" id="PRO_5004336420" description="Seminal fluid protein" evidence="1">
    <location>
        <begin position="21"/>
        <end position="111"/>
    </location>
</feature>
<reference evidence="2 4" key="5">
    <citation type="journal article" date="2002" name="Genome Biol.">
        <title>Heterochromatic sequences in a Drosophila whole-genome shotgun assembly.</title>
        <authorList>
            <person name="Hoskins R.A."/>
            <person name="Smith C.D."/>
            <person name="Carlson J.W."/>
            <person name="Carvalho A.B."/>
            <person name="Halpern A."/>
            <person name="Kaminker J.S."/>
            <person name="Kennedy C."/>
            <person name="Mungall C.J."/>
            <person name="Sullivan B.A."/>
            <person name="Sutton G.G."/>
            <person name="Yasuhara J.C."/>
            <person name="Wakimoto B.T."/>
            <person name="Myers E.W."/>
            <person name="Celniker S.E."/>
            <person name="Rubin G.M."/>
            <person name="Karpen G.H."/>
        </authorList>
    </citation>
    <scope>NUCLEOTIDE SEQUENCE [LARGE SCALE GENOMIC DNA]</scope>
    <source>
        <strain evidence="4">Berkeley</strain>
    </source>
</reference>
<dbReference type="GeneID" id="37574"/>
<dbReference type="RefSeq" id="NP_611679.1">
    <property type="nucleotide sequence ID" value="NM_137835.2"/>
</dbReference>
<evidence type="ECO:0000313" key="3">
    <source>
        <dbReference type="FlyBase" id="FBgn0034737"/>
    </source>
</evidence>
<dbReference type="OrthoDB" id="7871111at2759"/>
<dbReference type="IntAct" id="Q9W242">
    <property type="interactions" value="1"/>
</dbReference>
<dbReference type="AGR" id="FB:FBgn0034737"/>
<name>Q9W242_DROME</name>
<reference evidence="2 4" key="6">
    <citation type="journal article" date="2005" name="PLoS Comput. Biol.">
        <title>Combined evidence annotation of transposable elements in genome sequences.</title>
        <authorList>
            <person name="Quesneville H."/>
            <person name="Bergman C.M."/>
            <person name="Andrieu O."/>
            <person name="Autard D."/>
            <person name="Nouaud D."/>
            <person name="Ashburner M."/>
            <person name="Anxolabehere D."/>
        </authorList>
    </citation>
    <scope>NUCLEOTIDE SEQUENCE [LARGE SCALE GENOMIC DNA]</scope>
    <source>
        <strain evidence="4">Berkeley</strain>
    </source>
</reference>
<evidence type="ECO:0000313" key="4">
    <source>
        <dbReference type="Proteomes" id="UP000000803"/>
    </source>
</evidence>
<accession>Q9W242</accession>
<gene>
    <name evidence="2" type="primary">Dmel\CG11362</name>
    <name evidence="2 3" type="ORF">CG11362</name>
    <name evidence="2" type="ORF">Dmel_CG11362</name>
</gene>
<dbReference type="Proteomes" id="UP000000803">
    <property type="component" value="Chromosome 2R"/>
</dbReference>
<dbReference type="FlyBase" id="FBgn0034737">
    <property type="gene designation" value="CG11362"/>
</dbReference>
<reference evidence="2 4" key="8">
    <citation type="journal article" date="2007" name="Science">
        <title>Sequence finishing and mapping of Drosophila melanogaster heterochromatin.</title>
        <authorList>
            <person name="Hoskins R.A."/>
            <person name="Carlson J.W."/>
            <person name="Kennedy C."/>
            <person name="Acevedo D."/>
            <person name="Evans-Holm M."/>
            <person name="Frise E."/>
            <person name="Wan K.H."/>
            <person name="Park S."/>
            <person name="Mendez-Lago M."/>
            <person name="Rossi F."/>
            <person name="Villasante A."/>
            <person name="Dimitri P."/>
            <person name="Karpen G.H."/>
            <person name="Celniker S.E."/>
        </authorList>
    </citation>
    <scope>NUCLEOTIDE SEQUENCE [LARGE SCALE GENOMIC DNA]</scope>
    <source>
        <strain evidence="4">Berkeley</strain>
    </source>
</reference>
<evidence type="ECO:0008006" key="5">
    <source>
        <dbReference type="Google" id="ProtNLM"/>
    </source>
</evidence>
<keyword evidence="4" id="KW-1185">Reference proteome</keyword>
<proteinExistence type="predicted"/>
<keyword evidence="1" id="KW-0732">Signal</keyword>
<reference evidence="2 4" key="2">
    <citation type="journal article" date="2002" name="Genome Biol.">
        <title>Finishing a whole-genome shotgun: release 3 of the Drosophila melanogaster euchromatic genome sequence.</title>
        <authorList>
            <person name="Celniker S.E."/>
            <person name="Wheeler D.A."/>
            <person name="Kronmiller B."/>
            <person name="Carlson J.W."/>
            <person name="Halpern A."/>
            <person name="Patel S."/>
            <person name="Adams M."/>
            <person name="Champe M."/>
            <person name="Dugan S.P."/>
            <person name="Frise E."/>
            <person name="Hodgson A."/>
            <person name="George R.A."/>
            <person name="Hoskins R.A."/>
            <person name="Laverty T."/>
            <person name="Muzny D.M."/>
            <person name="Nelson C.R."/>
            <person name="Pacleb J.M."/>
            <person name="Park S."/>
            <person name="Pfeiffer B.D."/>
            <person name="Richards S."/>
            <person name="Sodergren E.J."/>
            <person name="Svirskas R."/>
            <person name="Tabor P.E."/>
            <person name="Wan K."/>
            <person name="Stapleton M."/>
            <person name="Sutton G.G."/>
            <person name="Venter C."/>
            <person name="Weinstock G."/>
            <person name="Scherer S.E."/>
            <person name="Myers E.W."/>
            <person name="Gibbs R.A."/>
            <person name="Rubin G.M."/>
        </authorList>
    </citation>
    <scope>NUCLEOTIDE SEQUENCE [LARGE SCALE GENOMIC DNA]</scope>
    <source>
        <strain evidence="4">Berkeley</strain>
    </source>
</reference>
<dbReference type="KEGG" id="dme:Dmel_CG11362"/>
<dbReference type="Bgee" id="FBgn0034737">
    <property type="expression patterns" value="Expressed in spermatocyte in testis and 22 other cell types or tissues"/>
</dbReference>
<dbReference type="AlphaFoldDB" id="Q9W242"/>